<name>A0A6J1EIY6_CUCMO</name>
<comment type="similarity">
    <text evidence="2">Belongs to the peptidase C19 family.</text>
</comment>
<dbReference type="PANTHER" id="PTHR24006:SF888">
    <property type="entry name" value="UBIQUITIN CARBOXYL-TERMINAL HYDROLASE 30"/>
    <property type="match status" value="1"/>
</dbReference>
<dbReference type="Gene3D" id="3.90.70.10">
    <property type="entry name" value="Cysteine proteinases"/>
    <property type="match status" value="1"/>
</dbReference>
<keyword evidence="7" id="KW-0788">Thiol protease</keyword>
<feature type="domain" description="USP" evidence="9">
    <location>
        <begin position="65"/>
        <end position="554"/>
    </location>
</feature>
<evidence type="ECO:0000256" key="7">
    <source>
        <dbReference type="ARBA" id="ARBA00022807"/>
    </source>
</evidence>
<reference evidence="11" key="1">
    <citation type="submission" date="2025-08" db="UniProtKB">
        <authorList>
            <consortium name="RefSeq"/>
        </authorList>
    </citation>
    <scope>IDENTIFICATION</scope>
    <source>
        <tissue evidence="11">Young leaves</tissue>
    </source>
</reference>
<evidence type="ECO:0000256" key="3">
    <source>
        <dbReference type="ARBA" id="ARBA00012759"/>
    </source>
</evidence>
<dbReference type="GO" id="GO:0006508">
    <property type="term" value="P:proteolysis"/>
    <property type="evidence" value="ECO:0007669"/>
    <property type="project" value="UniProtKB-KW"/>
</dbReference>
<organism evidence="10 11">
    <name type="scientific">Cucurbita moschata</name>
    <name type="common">Winter crookneck squash</name>
    <name type="synonym">Cucurbita pepo var. moschata</name>
    <dbReference type="NCBI Taxonomy" id="3662"/>
    <lineage>
        <taxon>Eukaryota</taxon>
        <taxon>Viridiplantae</taxon>
        <taxon>Streptophyta</taxon>
        <taxon>Embryophyta</taxon>
        <taxon>Tracheophyta</taxon>
        <taxon>Spermatophyta</taxon>
        <taxon>Magnoliopsida</taxon>
        <taxon>eudicotyledons</taxon>
        <taxon>Gunneridae</taxon>
        <taxon>Pentapetalae</taxon>
        <taxon>rosids</taxon>
        <taxon>fabids</taxon>
        <taxon>Cucurbitales</taxon>
        <taxon>Cucurbitaceae</taxon>
        <taxon>Cucurbiteae</taxon>
        <taxon>Cucurbita</taxon>
    </lineage>
</organism>
<evidence type="ECO:0000256" key="6">
    <source>
        <dbReference type="ARBA" id="ARBA00022801"/>
    </source>
</evidence>
<dbReference type="PANTHER" id="PTHR24006">
    <property type="entry name" value="UBIQUITIN CARBOXYL-TERMINAL HYDROLASE"/>
    <property type="match status" value="1"/>
</dbReference>
<proteinExistence type="inferred from homology"/>
<dbReference type="AlphaFoldDB" id="A0A6J1EIY6"/>
<dbReference type="PROSITE" id="PS00972">
    <property type="entry name" value="USP_1"/>
    <property type="match status" value="1"/>
</dbReference>
<evidence type="ECO:0000256" key="2">
    <source>
        <dbReference type="ARBA" id="ARBA00009085"/>
    </source>
</evidence>
<keyword evidence="4" id="KW-0645">Protease</keyword>
<dbReference type="EC" id="3.4.19.12" evidence="3"/>
<dbReference type="InterPro" id="IPR018200">
    <property type="entry name" value="USP_CS"/>
</dbReference>
<accession>A0A6J1EIY6</accession>
<feature type="transmembrane region" description="Helical" evidence="8">
    <location>
        <begin position="21"/>
        <end position="38"/>
    </location>
</feature>
<evidence type="ECO:0000256" key="8">
    <source>
        <dbReference type="SAM" id="Phobius"/>
    </source>
</evidence>
<gene>
    <name evidence="11" type="primary">LOC111434991</name>
</gene>
<dbReference type="InterPro" id="IPR001394">
    <property type="entry name" value="Peptidase_C19_UCH"/>
</dbReference>
<evidence type="ECO:0000256" key="5">
    <source>
        <dbReference type="ARBA" id="ARBA00022786"/>
    </source>
</evidence>
<keyword evidence="8" id="KW-0472">Membrane</keyword>
<dbReference type="GO" id="GO:0004843">
    <property type="term" value="F:cysteine-type deubiquitinase activity"/>
    <property type="evidence" value="ECO:0007669"/>
    <property type="project" value="UniProtKB-EC"/>
</dbReference>
<dbReference type="Proteomes" id="UP000504609">
    <property type="component" value="Unplaced"/>
</dbReference>
<keyword evidence="10" id="KW-1185">Reference proteome</keyword>
<evidence type="ECO:0000313" key="10">
    <source>
        <dbReference type="Proteomes" id="UP000504609"/>
    </source>
</evidence>
<dbReference type="SUPFAM" id="SSF54001">
    <property type="entry name" value="Cysteine proteinases"/>
    <property type="match status" value="1"/>
</dbReference>
<sequence length="554" mass="61806">MKRVKEASMKNFLRRLQPAGFYVLVAGLLSAAALFSVIRDGKLNNLGLLSWTAGASSSQNLRLLPGLQNLGNNCFFNVILQALASCVFFQPFLQKLMEEFELHEEMSDALPLTISLAALLEELSAISSERVVLSPRKIMLAMAYYAPNFNLTSQQDAAEAFLHLLSSLKEEISDYNHPPQCSLVDVLASNGRIITSRSKSPSELERWQGHFLVPFDGILGSILTCQSCSSQISLSFESFHNLPLSPVLRGDSTIVFGCTLLDCLKQFFAAEKVENYRCSSCWHDAGLKYLSSMGASKMEIEELMKCDGQDSCGCDRLFDLYKVPWSNKFSFTLKQLSIAHCPKILCIHLKRVSTNMFGDVLKLQGHISFPLILDMSPFMLTGVEIKDIEKQLGKQHSSNKKPSHGLDVFRRQFDTTMLNYINGLTGEDDYPTNLASGVPFCSKQLKPSAVETSSSETRSSSETWDSNLCSSSLDTRTSQIEPSETYLYRVVSVVQHFGRAGGGHYTVYRRVQDSDARLQDVSTEWFHVSDSEVHLVSEEEVLAAEATLLFYEKI</sequence>
<dbReference type="InterPro" id="IPR050164">
    <property type="entry name" value="Peptidase_C19"/>
</dbReference>
<keyword evidence="8" id="KW-0812">Transmembrane</keyword>
<protein>
    <recommendedName>
        <fullName evidence="3">ubiquitinyl hydrolase 1</fullName>
        <ecNumber evidence="3">3.4.19.12</ecNumber>
    </recommendedName>
</protein>
<comment type="catalytic activity">
    <reaction evidence="1">
        <text>Thiol-dependent hydrolysis of ester, thioester, amide, peptide and isopeptide bonds formed by the C-terminal Gly of ubiquitin (a 76-residue protein attached to proteins as an intracellular targeting signal).</text>
        <dbReference type="EC" id="3.4.19.12"/>
    </reaction>
</comment>
<dbReference type="Pfam" id="PF00443">
    <property type="entry name" value="UCH"/>
    <property type="match status" value="1"/>
</dbReference>
<dbReference type="GO" id="GO:0005634">
    <property type="term" value="C:nucleus"/>
    <property type="evidence" value="ECO:0007669"/>
    <property type="project" value="TreeGrafter"/>
</dbReference>
<keyword evidence="5" id="KW-0833">Ubl conjugation pathway</keyword>
<evidence type="ECO:0000259" key="9">
    <source>
        <dbReference type="PROSITE" id="PS50235"/>
    </source>
</evidence>
<dbReference type="GO" id="GO:0016579">
    <property type="term" value="P:protein deubiquitination"/>
    <property type="evidence" value="ECO:0007669"/>
    <property type="project" value="InterPro"/>
</dbReference>
<keyword evidence="8" id="KW-1133">Transmembrane helix</keyword>
<dbReference type="InterPro" id="IPR028889">
    <property type="entry name" value="USP"/>
</dbReference>
<dbReference type="InterPro" id="IPR038765">
    <property type="entry name" value="Papain-like_cys_pep_sf"/>
</dbReference>
<evidence type="ECO:0000256" key="4">
    <source>
        <dbReference type="ARBA" id="ARBA00022670"/>
    </source>
</evidence>
<evidence type="ECO:0000256" key="1">
    <source>
        <dbReference type="ARBA" id="ARBA00000707"/>
    </source>
</evidence>
<dbReference type="GO" id="GO:0005829">
    <property type="term" value="C:cytosol"/>
    <property type="evidence" value="ECO:0007669"/>
    <property type="project" value="TreeGrafter"/>
</dbReference>
<dbReference type="PROSITE" id="PS50235">
    <property type="entry name" value="USP_3"/>
    <property type="match status" value="1"/>
</dbReference>
<keyword evidence="6 11" id="KW-0378">Hydrolase</keyword>
<dbReference type="GeneID" id="111434991"/>
<dbReference type="KEGG" id="cmos:111434991"/>
<evidence type="ECO:0000313" key="11">
    <source>
        <dbReference type="RefSeq" id="XP_022928102.1"/>
    </source>
</evidence>
<dbReference type="RefSeq" id="XP_022928102.1">
    <property type="nucleotide sequence ID" value="XM_023072334.1"/>
</dbReference>